<dbReference type="Proteomes" id="UP000324222">
    <property type="component" value="Unassembled WGS sequence"/>
</dbReference>
<accession>A0A5B7KB28</accession>
<organism evidence="1 2">
    <name type="scientific">Portunus trituberculatus</name>
    <name type="common">Swimming crab</name>
    <name type="synonym">Neptunus trituberculatus</name>
    <dbReference type="NCBI Taxonomy" id="210409"/>
    <lineage>
        <taxon>Eukaryota</taxon>
        <taxon>Metazoa</taxon>
        <taxon>Ecdysozoa</taxon>
        <taxon>Arthropoda</taxon>
        <taxon>Crustacea</taxon>
        <taxon>Multicrustacea</taxon>
        <taxon>Malacostraca</taxon>
        <taxon>Eumalacostraca</taxon>
        <taxon>Eucarida</taxon>
        <taxon>Decapoda</taxon>
        <taxon>Pleocyemata</taxon>
        <taxon>Brachyura</taxon>
        <taxon>Eubrachyura</taxon>
        <taxon>Portunoidea</taxon>
        <taxon>Portunidae</taxon>
        <taxon>Portuninae</taxon>
        <taxon>Portunus</taxon>
    </lineage>
</organism>
<evidence type="ECO:0000313" key="2">
    <source>
        <dbReference type="Proteomes" id="UP000324222"/>
    </source>
</evidence>
<dbReference type="AlphaFoldDB" id="A0A5B7KB28"/>
<proteinExistence type="predicted"/>
<protein>
    <submittedName>
        <fullName evidence="1">Uncharacterized protein</fullName>
    </submittedName>
</protein>
<name>A0A5B7KB28_PORTR</name>
<comment type="caution">
    <text evidence="1">The sequence shown here is derived from an EMBL/GenBank/DDBJ whole genome shotgun (WGS) entry which is preliminary data.</text>
</comment>
<keyword evidence="2" id="KW-1185">Reference proteome</keyword>
<gene>
    <name evidence="1" type="ORF">E2C01_100065</name>
</gene>
<evidence type="ECO:0000313" key="1">
    <source>
        <dbReference type="EMBL" id="MPD04380.1"/>
    </source>
</evidence>
<sequence length="126" mass="14149">MSAVTRFKQSVSHGKPGKECKVPISAIARLRSLRLGHTTLSAHLHRLRLSRDPFCPWCRTTPRQLNISCSNATLPLSSHCIALRPGHHNNRPAHPIEGLRRPPILATCCLLPYLCLLEEDRPLPRL</sequence>
<reference evidence="1 2" key="1">
    <citation type="submission" date="2019-05" db="EMBL/GenBank/DDBJ databases">
        <title>Another draft genome of Portunus trituberculatus and its Hox gene families provides insights of decapod evolution.</title>
        <authorList>
            <person name="Jeong J.-H."/>
            <person name="Song I."/>
            <person name="Kim S."/>
            <person name="Choi T."/>
            <person name="Kim D."/>
            <person name="Ryu S."/>
            <person name="Kim W."/>
        </authorList>
    </citation>
    <scope>NUCLEOTIDE SEQUENCE [LARGE SCALE GENOMIC DNA]</scope>
    <source>
        <tissue evidence="1">Muscle</tissue>
    </source>
</reference>
<dbReference type="EMBL" id="VSRR010140815">
    <property type="protein sequence ID" value="MPD04380.1"/>
    <property type="molecule type" value="Genomic_DNA"/>
</dbReference>